<dbReference type="AlphaFoldDB" id="A0A4C1WMG5"/>
<keyword evidence="2" id="KW-1185">Reference proteome</keyword>
<evidence type="ECO:0000313" key="2">
    <source>
        <dbReference type="Proteomes" id="UP000299102"/>
    </source>
</evidence>
<gene>
    <name evidence="1" type="ORF">EVAR_34111_1</name>
</gene>
<protein>
    <submittedName>
        <fullName evidence="1">Uncharacterized protein</fullName>
    </submittedName>
</protein>
<evidence type="ECO:0000313" key="1">
    <source>
        <dbReference type="EMBL" id="GBP51325.1"/>
    </source>
</evidence>
<organism evidence="1 2">
    <name type="scientific">Eumeta variegata</name>
    <name type="common">Bagworm moth</name>
    <name type="synonym">Eumeta japonica</name>
    <dbReference type="NCBI Taxonomy" id="151549"/>
    <lineage>
        <taxon>Eukaryota</taxon>
        <taxon>Metazoa</taxon>
        <taxon>Ecdysozoa</taxon>
        <taxon>Arthropoda</taxon>
        <taxon>Hexapoda</taxon>
        <taxon>Insecta</taxon>
        <taxon>Pterygota</taxon>
        <taxon>Neoptera</taxon>
        <taxon>Endopterygota</taxon>
        <taxon>Lepidoptera</taxon>
        <taxon>Glossata</taxon>
        <taxon>Ditrysia</taxon>
        <taxon>Tineoidea</taxon>
        <taxon>Psychidae</taxon>
        <taxon>Oiketicinae</taxon>
        <taxon>Eumeta</taxon>
    </lineage>
</organism>
<name>A0A4C1WMG5_EUMVA</name>
<reference evidence="1 2" key="1">
    <citation type="journal article" date="2019" name="Commun. Biol.">
        <title>The bagworm genome reveals a unique fibroin gene that provides high tensile strength.</title>
        <authorList>
            <person name="Kono N."/>
            <person name="Nakamura H."/>
            <person name="Ohtoshi R."/>
            <person name="Tomita M."/>
            <person name="Numata K."/>
            <person name="Arakawa K."/>
        </authorList>
    </citation>
    <scope>NUCLEOTIDE SEQUENCE [LARGE SCALE GENOMIC DNA]</scope>
</reference>
<comment type="caution">
    <text evidence="1">The sequence shown here is derived from an EMBL/GenBank/DDBJ whole genome shotgun (WGS) entry which is preliminary data.</text>
</comment>
<proteinExistence type="predicted"/>
<sequence>MQLGLISVPTCPRSKHYARYSTQQLVTDSFNSSRLVINAQIDVTAVAYTAARVAGSASRVRDSNDEEQTC</sequence>
<accession>A0A4C1WMG5</accession>
<dbReference type="Proteomes" id="UP000299102">
    <property type="component" value="Unassembled WGS sequence"/>
</dbReference>
<dbReference type="EMBL" id="BGZK01000579">
    <property type="protein sequence ID" value="GBP51325.1"/>
    <property type="molecule type" value="Genomic_DNA"/>
</dbReference>